<gene>
    <name evidence="3" type="ORF">GOSPT_111_00130</name>
</gene>
<dbReference type="EMBL" id="BAFC01000109">
    <property type="protein sequence ID" value="GAB40598.1"/>
    <property type="molecule type" value="Genomic_DNA"/>
</dbReference>
<feature type="region of interest" description="Disordered" evidence="1">
    <location>
        <begin position="318"/>
        <end position="347"/>
    </location>
</feature>
<dbReference type="PANTHER" id="PTHR35337:SF1">
    <property type="entry name" value="SLR1478 PROTEIN"/>
    <property type="match status" value="1"/>
</dbReference>
<sequence length="347" mass="38499">MDLDAYVRAKSPTWQRLDELSRKRHLTGAESDEILDAYQRTATHLSVIRSSAPDRAVVAYLSTLLARARGHALGSTVTTWDQLVRYVTITLPAAFYSTRRWWLTVMVVSIAFAVGIGWWLLDHPTMEHTFGSRAEIEHLVNDDFENYYSEHAASSFAFEVWTNNFRLALLCIAFGVFGFPVIWMLYQNILNLAVTGSIMINHGRADLFFGLITPHGLLELTCLFVAAGVGLRIFWSWVAPGDRKRSDSLAEAGRTAIAIGIGLVVLLLICGAIEAFVTPSGLPTWARIGIGVTVWVGFLLYALVLGRRAHDRGATGDLDEIDRGYPSPDRCPGRQAAQSIPRDFSSR</sequence>
<evidence type="ECO:0000313" key="3">
    <source>
        <dbReference type="EMBL" id="GAB40598.1"/>
    </source>
</evidence>
<dbReference type="AlphaFoldDB" id="H5U4E0"/>
<comment type="caution">
    <text evidence="3">The sequence shown here is derived from an EMBL/GenBank/DDBJ whole genome shotgun (WGS) entry which is preliminary data.</text>
</comment>
<evidence type="ECO:0000256" key="1">
    <source>
        <dbReference type="SAM" id="MobiDB-lite"/>
    </source>
</evidence>
<feature type="transmembrane region" description="Helical" evidence="2">
    <location>
        <begin position="207"/>
        <end position="235"/>
    </location>
</feature>
<dbReference type="Proteomes" id="UP000005845">
    <property type="component" value="Unassembled WGS sequence"/>
</dbReference>
<feature type="transmembrane region" description="Helical" evidence="2">
    <location>
        <begin position="101"/>
        <end position="121"/>
    </location>
</feature>
<evidence type="ECO:0000313" key="4">
    <source>
        <dbReference type="Proteomes" id="UP000005845"/>
    </source>
</evidence>
<reference evidence="3 4" key="1">
    <citation type="submission" date="2012-02" db="EMBL/GenBank/DDBJ databases">
        <title>Whole genome shotgun sequence of Gordonia sputi NBRC 100414.</title>
        <authorList>
            <person name="Yoshida I."/>
            <person name="Hosoyama A."/>
            <person name="Tsuchikane K."/>
            <person name="Katsumata H."/>
            <person name="Yamazaki S."/>
            <person name="Fujita N."/>
        </authorList>
    </citation>
    <scope>NUCLEOTIDE SEQUENCE [LARGE SCALE GENOMIC DNA]</scope>
    <source>
        <strain evidence="3 4">NBRC 100414</strain>
    </source>
</reference>
<dbReference type="Pfam" id="PF01944">
    <property type="entry name" value="SpoIIM"/>
    <property type="match status" value="1"/>
</dbReference>
<keyword evidence="2" id="KW-0472">Membrane</keyword>
<organism evidence="3 4">
    <name type="scientific">Gordonia sputi NBRC 100414</name>
    <dbReference type="NCBI Taxonomy" id="1089453"/>
    <lineage>
        <taxon>Bacteria</taxon>
        <taxon>Bacillati</taxon>
        <taxon>Actinomycetota</taxon>
        <taxon>Actinomycetes</taxon>
        <taxon>Mycobacteriales</taxon>
        <taxon>Gordoniaceae</taxon>
        <taxon>Gordonia</taxon>
    </lineage>
</organism>
<evidence type="ECO:0000256" key="2">
    <source>
        <dbReference type="SAM" id="Phobius"/>
    </source>
</evidence>
<feature type="transmembrane region" description="Helical" evidence="2">
    <location>
        <begin position="165"/>
        <end position="186"/>
    </location>
</feature>
<dbReference type="eggNOG" id="COG1300">
    <property type="taxonomic scope" value="Bacteria"/>
</dbReference>
<keyword evidence="4" id="KW-1185">Reference proteome</keyword>
<dbReference type="PANTHER" id="PTHR35337">
    <property type="entry name" value="SLR1478 PROTEIN"/>
    <property type="match status" value="1"/>
</dbReference>
<proteinExistence type="predicted"/>
<feature type="transmembrane region" description="Helical" evidence="2">
    <location>
        <begin position="255"/>
        <end position="277"/>
    </location>
</feature>
<name>H5U4E0_9ACTN</name>
<feature type="transmembrane region" description="Helical" evidence="2">
    <location>
        <begin position="284"/>
        <end position="304"/>
    </location>
</feature>
<keyword evidence="2" id="KW-1133">Transmembrane helix</keyword>
<evidence type="ECO:0008006" key="5">
    <source>
        <dbReference type="Google" id="ProtNLM"/>
    </source>
</evidence>
<dbReference type="InterPro" id="IPR002798">
    <property type="entry name" value="SpoIIM-like"/>
</dbReference>
<keyword evidence="2" id="KW-0812">Transmembrane</keyword>
<dbReference type="RefSeq" id="WP_005207669.1">
    <property type="nucleotide sequence ID" value="NZ_BAFC01000109.1"/>
</dbReference>
<accession>H5U4E0</accession>
<protein>
    <recommendedName>
        <fullName evidence="5">Stage II sporulation protein M</fullName>
    </recommendedName>
</protein>